<proteinExistence type="predicted"/>
<reference evidence="1" key="1">
    <citation type="submission" date="2020-03" db="EMBL/GenBank/DDBJ databases">
        <title>The deep terrestrial virosphere.</title>
        <authorList>
            <person name="Holmfeldt K."/>
            <person name="Nilsson E."/>
            <person name="Simone D."/>
            <person name="Lopez-Fernandez M."/>
            <person name="Wu X."/>
            <person name="de Brujin I."/>
            <person name="Lundin D."/>
            <person name="Andersson A."/>
            <person name="Bertilsson S."/>
            <person name="Dopson M."/>
        </authorList>
    </citation>
    <scope>NUCLEOTIDE SEQUENCE</scope>
    <source>
        <strain evidence="1">TM448B02843</strain>
    </source>
</reference>
<dbReference type="EMBL" id="MT144963">
    <property type="protein sequence ID" value="QJI01937.1"/>
    <property type="molecule type" value="Genomic_DNA"/>
</dbReference>
<evidence type="ECO:0000313" key="1">
    <source>
        <dbReference type="EMBL" id="QJI01937.1"/>
    </source>
</evidence>
<accession>A0A6M3XVP8</accession>
<gene>
    <name evidence="1" type="ORF">TM448B02843_0003</name>
</gene>
<dbReference type="AlphaFoldDB" id="A0A6M3XVP8"/>
<organism evidence="1">
    <name type="scientific">viral metagenome</name>
    <dbReference type="NCBI Taxonomy" id="1070528"/>
    <lineage>
        <taxon>unclassified sequences</taxon>
        <taxon>metagenomes</taxon>
        <taxon>organismal metagenomes</taxon>
    </lineage>
</organism>
<name>A0A6M3XVP8_9ZZZZ</name>
<sequence length="168" mass="18745">MTQPKIDGTKHGQPRTIFGSDGTDWYALLVDALGHLQVDVVTVPGINSYLNIPFGYNDRLFDRGEVIGVPAGHWYFFSGPVPPGEIWVVHSLSAVNWNNPKTIEMGVGDGATWHRLNQETQTAMADFIYWNGLVLLKQGDQVRIIILDCTLNDNVEASVWGYKMKVTQ</sequence>
<protein>
    <submittedName>
        <fullName evidence="1">Uncharacterized protein</fullName>
    </submittedName>
</protein>